<feature type="region of interest" description="Disordered" evidence="1">
    <location>
        <begin position="107"/>
        <end position="126"/>
    </location>
</feature>
<evidence type="ECO:0000313" key="2">
    <source>
        <dbReference type="EMBL" id="GFT92584.1"/>
    </source>
</evidence>
<evidence type="ECO:0000313" key="3">
    <source>
        <dbReference type="Proteomes" id="UP000887013"/>
    </source>
</evidence>
<proteinExistence type="predicted"/>
<dbReference type="EMBL" id="BMAW01025458">
    <property type="protein sequence ID" value="GFT92584.1"/>
    <property type="molecule type" value="Genomic_DNA"/>
</dbReference>
<feature type="compositionally biased region" description="Polar residues" evidence="1">
    <location>
        <begin position="108"/>
        <end position="126"/>
    </location>
</feature>
<dbReference type="OrthoDB" id="6433986at2759"/>
<keyword evidence="3" id="KW-1185">Reference proteome</keyword>
<accession>A0A8X6Q2F4</accession>
<gene>
    <name evidence="2" type="ORF">NPIL_642801</name>
</gene>
<dbReference type="AlphaFoldDB" id="A0A8X6Q2F4"/>
<reference evidence="2" key="1">
    <citation type="submission" date="2020-08" db="EMBL/GenBank/DDBJ databases">
        <title>Multicomponent nature underlies the extraordinary mechanical properties of spider dragline silk.</title>
        <authorList>
            <person name="Kono N."/>
            <person name="Nakamura H."/>
            <person name="Mori M."/>
            <person name="Yoshida Y."/>
            <person name="Ohtoshi R."/>
            <person name="Malay A.D."/>
            <person name="Moran D.A.P."/>
            <person name="Tomita M."/>
            <person name="Numata K."/>
            <person name="Arakawa K."/>
        </authorList>
    </citation>
    <scope>NUCLEOTIDE SEQUENCE</scope>
</reference>
<evidence type="ECO:0000256" key="1">
    <source>
        <dbReference type="SAM" id="MobiDB-lite"/>
    </source>
</evidence>
<comment type="caution">
    <text evidence="2">The sequence shown here is derived from an EMBL/GenBank/DDBJ whole genome shotgun (WGS) entry which is preliminary data.</text>
</comment>
<organism evidence="2 3">
    <name type="scientific">Nephila pilipes</name>
    <name type="common">Giant wood spider</name>
    <name type="synonym">Nephila maculata</name>
    <dbReference type="NCBI Taxonomy" id="299642"/>
    <lineage>
        <taxon>Eukaryota</taxon>
        <taxon>Metazoa</taxon>
        <taxon>Ecdysozoa</taxon>
        <taxon>Arthropoda</taxon>
        <taxon>Chelicerata</taxon>
        <taxon>Arachnida</taxon>
        <taxon>Araneae</taxon>
        <taxon>Araneomorphae</taxon>
        <taxon>Entelegynae</taxon>
        <taxon>Araneoidea</taxon>
        <taxon>Nephilidae</taxon>
        <taxon>Nephila</taxon>
    </lineage>
</organism>
<dbReference type="Proteomes" id="UP000887013">
    <property type="component" value="Unassembled WGS sequence"/>
</dbReference>
<protein>
    <submittedName>
        <fullName evidence="2">Uncharacterized protein</fullName>
    </submittedName>
</protein>
<name>A0A8X6Q2F4_NEPPI</name>
<sequence>MADLGRPRKEDLKTLAEELGLVVGENFKVIQLTEPISKSINYDEPLVKGMLQVITEERVAKEAAPLLETENLRKARVLAAEKDVEKQQKYELEKLQLQLECQRLSAMDAQSSTENSQRINQLPNIE</sequence>